<reference evidence="1" key="2">
    <citation type="journal article" date="2023" name="IMA Fungus">
        <title>Comparative genomic study of the Penicillium genus elucidates a diverse pangenome and 15 lateral gene transfer events.</title>
        <authorList>
            <person name="Petersen C."/>
            <person name="Sorensen T."/>
            <person name="Nielsen M.R."/>
            <person name="Sondergaard T.E."/>
            <person name="Sorensen J.L."/>
            <person name="Fitzpatrick D.A."/>
            <person name="Frisvad J.C."/>
            <person name="Nielsen K.L."/>
        </authorList>
    </citation>
    <scope>NUCLEOTIDE SEQUENCE</scope>
    <source>
        <strain evidence="1">IBT 30728</strain>
    </source>
</reference>
<dbReference type="AlphaFoldDB" id="A0A9X0BXJ6"/>
<gene>
    <name evidence="1" type="ORF">N7539_003705</name>
</gene>
<evidence type="ECO:0000313" key="1">
    <source>
        <dbReference type="EMBL" id="KAJ5488815.1"/>
    </source>
</evidence>
<sequence length="165" mass="18297">MATRLSTRRRNDARASFRRFGWQASVVPGKVSLIEPESSASGFLFLAPRSLRVPLFFLSLIVETPLFSSALQTVEMTVETNGQGRTHLEACYNLRMKSKASIPDPHEVYAMHPPIVQDVRDVVPTAWYAVMYCGAYSILPLVGSEIPPPLMFKISVAGEDLPNKS</sequence>
<proteinExistence type="predicted"/>
<comment type="caution">
    <text evidence="1">The sequence shown here is derived from an EMBL/GenBank/DDBJ whole genome shotgun (WGS) entry which is preliminary data.</text>
</comment>
<name>A0A9X0BXJ6_9EURO</name>
<organism evidence="1 2">
    <name type="scientific">Penicillium diatomitis</name>
    <dbReference type="NCBI Taxonomy" id="2819901"/>
    <lineage>
        <taxon>Eukaryota</taxon>
        <taxon>Fungi</taxon>
        <taxon>Dikarya</taxon>
        <taxon>Ascomycota</taxon>
        <taxon>Pezizomycotina</taxon>
        <taxon>Eurotiomycetes</taxon>
        <taxon>Eurotiomycetidae</taxon>
        <taxon>Eurotiales</taxon>
        <taxon>Aspergillaceae</taxon>
        <taxon>Penicillium</taxon>
    </lineage>
</organism>
<dbReference type="GeneID" id="81623556"/>
<dbReference type="EMBL" id="JAPWDQ010000004">
    <property type="protein sequence ID" value="KAJ5488815.1"/>
    <property type="molecule type" value="Genomic_DNA"/>
</dbReference>
<evidence type="ECO:0000313" key="2">
    <source>
        <dbReference type="Proteomes" id="UP001148312"/>
    </source>
</evidence>
<dbReference type="RefSeq" id="XP_056790848.1">
    <property type="nucleotide sequence ID" value="XM_056933307.1"/>
</dbReference>
<reference evidence="1" key="1">
    <citation type="submission" date="2022-12" db="EMBL/GenBank/DDBJ databases">
        <authorList>
            <person name="Petersen C."/>
        </authorList>
    </citation>
    <scope>NUCLEOTIDE SEQUENCE</scope>
    <source>
        <strain evidence="1">IBT 30728</strain>
    </source>
</reference>
<accession>A0A9X0BXJ6</accession>
<keyword evidence="2" id="KW-1185">Reference proteome</keyword>
<protein>
    <submittedName>
        <fullName evidence="1">Uncharacterized protein</fullName>
    </submittedName>
</protein>
<dbReference type="Proteomes" id="UP001148312">
    <property type="component" value="Unassembled WGS sequence"/>
</dbReference>